<sequence length="168" mass="19447">MKLYIIRAFDCLLTRRLCFASNWGIHIDRFKHLSPTQWLAFILNSRAVRACLGIDARELFNFASIAFDRIRWLRNQVIHDNQFQIHEFNRWVSNIRNDFFEVIGACIPPPKVFVSHNWNLPSQGWIEINFDAAIKSKGSSTTTICVESLSNVLESKVKFMHGSQSSDS</sequence>
<dbReference type="Proteomes" id="UP001163823">
    <property type="component" value="Chromosome 11"/>
</dbReference>
<dbReference type="EMBL" id="JARAOO010000011">
    <property type="protein sequence ID" value="KAJ7950443.1"/>
    <property type="molecule type" value="Genomic_DNA"/>
</dbReference>
<dbReference type="KEGG" id="qsa:O6P43_026634"/>
<proteinExistence type="predicted"/>
<protein>
    <submittedName>
        <fullName evidence="1">Uncharacterized protein</fullName>
    </submittedName>
</protein>
<comment type="caution">
    <text evidence="1">The sequence shown here is derived from an EMBL/GenBank/DDBJ whole genome shotgun (WGS) entry which is preliminary data.</text>
</comment>
<evidence type="ECO:0000313" key="1">
    <source>
        <dbReference type="EMBL" id="KAJ7950443.1"/>
    </source>
</evidence>
<gene>
    <name evidence="1" type="ORF">O6P43_026634</name>
</gene>
<dbReference type="AlphaFoldDB" id="A0AAD7PCE6"/>
<keyword evidence="2" id="KW-1185">Reference proteome</keyword>
<evidence type="ECO:0000313" key="2">
    <source>
        <dbReference type="Proteomes" id="UP001163823"/>
    </source>
</evidence>
<name>A0AAD7PCE6_QUISA</name>
<organism evidence="1 2">
    <name type="scientific">Quillaja saponaria</name>
    <name type="common">Soap bark tree</name>
    <dbReference type="NCBI Taxonomy" id="32244"/>
    <lineage>
        <taxon>Eukaryota</taxon>
        <taxon>Viridiplantae</taxon>
        <taxon>Streptophyta</taxon>
        <taxon>Embryophyta</taxon>
        <taxon>Tracheophyta</taxon>
        <taxon>Spermatophyta</taxon>
        <taxon>Magnoliopsida</taxon>
        <taxon>eudicotyledons</taxon>
        <taxon>Gunneridae</taxon>
        <taxon>Pentapetalae</taxon>
        <taxon>rosids</taxon>
        <taxon>fabids</taxon>
        <taxon>Fabales</taxon>
        <taxon>Quillajaceae</taxon>
        <taxon>Quillaja</taxon>
    </lineage>
</organism>
<accession>A0AAD7PCE6</accession>
<reference evidence="1" key="1">
    <citation type="journal article" date="2023" name="Science">
        <title>Elucidation of the pathway for biosynthesis of saponin adjuvants from the soapbark tree.</title>
        <authorList>
            <person name="Reed J."/>
            <person name="Orme A."/>
            <person name="El-Demerdash A."/>
            <person name="Owen C."/>
            <person name="Martin L.B.B."/>
            <person name="Misra R.C."/>
            <person name="Kikuchi S."/>
            <person name="Rejzek M."/>
            <person name="Martin A.C."/>
            <person name="Harkess A."/>
            <person name="Leebens-Mack J."/>
            <person name="Louveau T."/>
            <person name="Stephenson M.J."/>
            <person name="Osbourn A."/>
        </authorList>
    </citation>
    <scope>NUCLEOTIDE SEQUENCE</scope>
    <source>
        <strain evidence="1">S10</strain>
    </source>
</reference>